<dbReference type="AlphaFoldDB" id="A0AAV4XRH3"/>
<gene>
    <name evidence="1" type="ORF">CEXT_44361</name>
</gene>
<protein>
    <submittedName>
        <fullName evidence="1">Uncharacterized protein</fullName>
    </submittedName>
</protein>
<reference evidence="1 2" key="1">
    <citation type="submission" date="2021-06" db="EMBL/GenBank/DDBJ databases">
        <title>Caerostris extrusa draft genome.</title>
        <authorList>
            <person name="Kono N."/>
            <person name="Arakawa K."/>
        </authorList>
    </citation>
    <scope>NUCLEOTIDE SEQUENCE [LARGE SCALE GENOMIC DNA]</scope>
</reference>
<proteinExistence type="predicted"/>
<keyword evidence="2" id="KW-1185">Reference proteome</keyword>
<evidence type="ECO:0000313" key="2">
    <source>
        <dbReference type="Proteomes" id="UP001054945"/>
    </source>
</evidence>
<name>A0AAV4XRH3_CAEEX</name>
<comment type="caution">
    <text evidence="1">The sequence shown here is derived from an EMBL/GenBank/DDBJ whole genome shotgun (WGS) entry which is preliminary data.</text>
</comment>
<organism evidence="1 2">
    <name type="scientific">Caerostris extrusa</name>
    <name type="common">Bark spider</name>
    <name type="synonym">Caerostris bankana</name>
    <dbReference type="NCBI Taxonomy" id="172846"/>
    <lineage>
        <taxon>Eukaryota</taxon>
        <taxon>Metazoa</taxon>
        <taxon>Ecdysozoa</taxon>
        <taxon>Arthropoda</taxon>
        <taxon>Chelicerata</taxon>
        <taxon>Arachnida</taxon>
        <taxon>Araneae</taxon>
        <taxon>Araneomorphae</taxon>
        <taxon>Entelegynae</taxon>
        <taxon>Araneoidea</taxon>
        <taxon>Araneidae</taxon>
        <taxon>Caerostris</taxon>
    </lineage>
</organism>
<evidence type="ECO:0000313" key="1">
    <source>
        <dbReference type="EMBL" id="GIY97243.1"/>
    </source>
</evidence>
<dbReference type="Proteomes" id="UP001054945">
    <property type="component" value="Unassembled WGS sequence"/>
</dbReference>
<dbReference type="EMBL" id="BPLR01018138">
    <property type="protein sequence ID" value="GIY97243.1"/>
    <property type="molecule type" value="Genomic_DNA"/>
</dbReference>
<sequence>MTGTFFLKFRNYQKSILLNLPDYNRTCTYAKNDLYQYLIKILISPSRNAMPSFRPRVIPKYSNHKLALPLLYSDSKTNYFKESPAYPAERSSQKKTYLTTLEFGSFQSQTMEG</sequence>
<accession>A0AAV4XRH3</accession>